<dbReference type="Pfam" id="PF00155">
    <property type="entry name" value="Aminotran_1_2"/>
    <property type="match status" value="1"/>
</dbReference>
<dbReference type="InterPro" id="IPR036390">
    <property type="entry name" value="WH_DNA-bd_sf"/>
</dbReference>
<dbReference type="STRING" id="1219065.VPR01S_13_00230"/>
<evidence type="ECO:0000313" key="7">
    <source>
        <dbReference type="EMBL" id="GAD68359.1"/>
    </source>
</evidence>
<gene>
    <name evidence="7" type="ORF">VPR01S_13_00230</name>
</gene>
<dbReference type="InterPro" id="IPR015422">
    <property type="entry name" value="PyrdxlP-dep_Trfase_small"/>
</dbReference>
<dbReference type="InterPro" id="IPR000524">
    <property type="entry name" value="Tscrpt_reg_HTH_GntR"/>
</dbReference>
<dbReference type="eggNOG" id="COG1167">
    <property type="taxonomic scope" value="Bacteria"/>
</dbReference>
<evidence type="ECO:0000256" key="5">
    <source>
        <dbReference type="ARBA" id="ARBA00023163"/>
    </source>
</evidence>
<evidence type="ECO:0000256" key="2">
    <source>
        <dbReference type="ARBA" id="ARBA00022898"/>
    </source>
</evidence>
<keyword evidence="8" id="KW-1185">Reference proteome</keyword>
<keyword evidence="2" id="KW-0663">Pyridoxal phosphate</keyword>
<dbReference type="PROSITE" id="PS50949">
    <property type="entry name" value="HTH_GNTR"/>
    <property type="match status" value="1"/>
</dbReference>
<dbReference type="Gene3D" id="3.40.640.10">
    <property type="entry name" value="Type I PLP-dependent aspartate aminotransferase-like (Major domain)"/>
    <property type="match status" value="1"/>
</dbReference>
<keyword evidence="3" id="KW-0805">Transcription regulation</keyword>
<dbReference type="SUPFAM" id="SSF53383">
    <property type="entry name" value="PLP-dependent transferases"/>
    <property type="match status" value="1"/>
</dbReference>
<reference evidence="7 8" key="1">
    <citation type="submission" date="2013-09" db="EMBL/GenBank/DDBJ databases">
        <title>Whole genome shotgun sequence of Vibrio proteolyticus NBRC 13287.</title>
        <authorList>
            <person name="Isaki S."/>
            <person name="Hosoyama A."/>
            <person name="Numata M."/>
            <person name="Hashimoto M."/>
            <person name="Hosoyama Y."/>
            <person name="Tsuchikane K."/>
            <person name="Noguchi M."/>
            <person name="Hirakata S."/>
            <person name="Ichikawa N."/>
            <person name="Ohji S."/>
            <person name="Yamazoe A."/>
            <person name="Fujita N."/>
        </authorList>
    </citation>
    <scope>NUCLEOTIDE SEQUENCE [LARGE SCALE GENOMIC DNA]</scope>
    <source>
        <strain evidence="7 8">NBRC 13287</strain>
    </source>
</reference>
<evidence type="ECO:0000256" key="3">
    <source>
        <dbReference type="ARBA" id="ARBA00023015"/>
    </source>
</evidence>
<dbReference type="GO" id="GO:0030170">
    <property type="term" value="F:pyridoxal phosphate binding"/>
    <property type="evidence" value="ECO:0007669"/>
    <property type="project" value="InterPro"/>
</dbReference>
<dbReference type="InterPro" id="IPR036388">
    <property type="entry name" value="WH-like_DNA-bd_sf"/>
</dbReference>
<dbReference type="InterPro" id="IPR051446">
    <property type="entry name" value="HTH_trans_reg/aminotransferase"/>
</dbReference>
<organism evidence="7 8">
    <name type="scientific">Vibrio proteolyticus NBRC 13287</name>
    <dbReference type="NCBI Taxonomy" id="1219065"/>
    <lineage>
        <taxon>Bacteria</taxon>
        <taxon>Pseudomonadati</taxon>
        <taxon>Pseudomonadota</taxon>
        <taxon>Gammaproteobacteria</taxon>
        <taxon>Vibrionales</taxon>
        <taxon>Vibrionaceae</taxon>
        <taxon>Vibrio</taxon>
    </lineage>
</organism>
<dbReference type="GO" id="GO:0003700">
    <property type="term" value="F:DNA-binding transcription factor activity"/>
    <property type="evidence" value="ECO:0007669"/>
    <property type="project" value="InterPro"/>
</dbReference>
<dbReference type="GO" id="GO:0003677">
    <property type="term" value="F:DNA binding"/>
    <property type="evidence" value="ECO:0007669"/>
    <property type="project" value="UniProtKB-KW"/>
</dbReference>
<evidence type="ECO:0000256" key="4">
    <source>
        <dbReference type="ARBA" id="ARBA00023125"/>
    </source>
</evidence>
<dbReference type="InterPro" id="IPR015424">
    <property type="entry name" value="PyrdxlP-dep_Trfase"/>
</dbReference>
<dbReference type="PANTHER" id="PTHR46577:SF2">
    <property type="entry name" value="TRANSCRIPTIONAL REGULATORY PROTEIN"/>
    <property type="match status" value="1"/>
</dbReference>
<dbReference type="InterPro" id="IPR004839">
    <property type="entry name" value="Aminotransferase_I/II_large"/>
</dbReference>
<dbReference type="SMART" id="SM00345">
    <property type="entry name" value="HTH_GNTR"/>
    <property type="match status" value="1"/>
</dbReference>
<comment type="caution">
    <text evidence="7">The sequence shown here is derived from an EMBL/GenBank/DDBJ whole genome shotgun (WGS) entry which is preliminary data.</text>
</comment>
<dbReference type="CDD" id="cd07377">
    <property type="entry name" value="WHTH_GntR"/>
    <property type="match status" value="1"/>
</dbReference>
<proteinExistence type="inferred from homology"/>
<dbReference type="AlphaFoldDB" id="U3BF81"/>
<dbReference type="PANTHER" id="PTHR46577">
    <property type="entry name" value="HTH-TYPE TRANSCRIPTIONAL REGULATORY PROTEIN GABR"/>
    <property type="match status" value="1"/>
</dbReference>
<dbReference type="SUPFAM" id="SSF46785">
    <property type="entry name" value="Winged helix' DNA-binding domain"/>
    <property type="match status" value="1"/>
</dbReference>
<evidence type="ECO:0000256" key="1">
    <source>
        <dbReference type="ARBA" id="ARBA00005384"/>
    </source>
</evidence>
<evidence type="ECO:0000259" key="6">
    <source>
        <dbReference type="PROSITE" id="PS50949"/>
    </source>
</evidence>
<comment type="similarity">
    <text evidence="1">In the C-terminal section; belongs to the class-I pyridoxal-phosphate-dependent aminotransferase family.</text>
</comment>
<name>U3BF81_VIBPR</name>
<dbReference type="Gene3D" id="3.90.1150.10">
    <property type="entry name" value="Aspartate Aminotransferase, domain 1"/>
    <property type="match status" value="1"/>
</dbReference>
<evidence type="ECO:0000313" key="8">
    <source>
        <dbReference type="Proteomes" id="UP000016570"/>
    </source>
</evidence>
<dbReference type="Proteomes" id="UP000016570">
    <property type="component" value="Unassembled WGS sequence"/>
</dbReference>
<accession>U3BF81</accession>
<protein>
    <submittedName>
        <fullName evidence="7">Putative GntR family transcriptional regulator</fullName>
    </submittedName>
</protein>
<dbReference type="EMBL" id="BATJ01000013">
    <property type="protein sequence ID" value="GAD68359.1"/>
    <property type="molecule type" value="Genomic_DNA"/>
</dbReference>
<dbReference type="Gene3D" id="1.10.10.10">
    <property type="entry name" value="Winged helix-like DNA-binding domain superfamily/Winged helix DNA-binding domain"/>
    <property type="match status" value="1"/>
</dbReference>
<feature type="domain" description="HTH gntR-type" evidence="6">
    <location>
        <begin position="1"/>
        <end position="64"/>
    </location>
</feature>
<dbReference type="InterPro" id="IPR015421">
    <property type="entry name" value="PyrdxlP-dep_Trfase_major"/>
</dbReference>
<sequence>MVEYHLRQAIDGGLYRAEDKLPSIRQLSQTLNVGKNTVIRAYQELEAAGVVYAVEKSGYRVKSTPSPQIPQQPPRRVDLLSLSKEILTYREEKERLPLGSAHPNIDAPAIKSLYATIGRHSRLQSQMPSHYQLPPGHNLLLQQLVRISRDLGVPATLDDIAVTNGAQQAISLALRALTKPGDIVAVESPCYFGNLLLMESLGLQVVEIPGCVRTGMDPTALAKALKRWDIRAILVTPNFANPTGARMPLEKRLALLDASSGIPIIEDDVFGALAFDEGIAPLAALASDERVIYVNSLSKTLDSRLRLGWLIAGCYQPEIEKLLICENMGSQNLIQSAAAEFLTTGKYRQHINKMRRTYQHNQRRLHQQLSDALNRYSNLHKRFYLTQPDGGYLSWLLIDGEFDSEALYRACHEHKISLLPGTVFATSDGFRNALRLSCAHYRDERHWQQGIDKLARLISEYCGTKHTG</sequence>
<keyword evidence="5" id="KW-0804">Transcription</keyword>
<dbReference type="CDD" id="cd00609">
    <property type="entry name" value="AAT_like"/>
    <property type="match status" value="1"/>
</dbReference>
<keyword evidence="4" id="KW-0238">DNA-binding</keyword>
<dbReference type="Pfam" id="PF00392">
    <property type="entry name" value="GntR"/>
    <property type="match status" value="1"/>
</dbReference>